<dbReference type="Pfam" id="PF00420">
    <property type="entry name" value="Oxidored_q2"/>
    <property type="match status" value="1"/>
</dbReference>
<dbReference type="Proteomes" id="UP001596303">
    <property type="component" value="Unassembled WGS sequence"/>
</dbReference>
<dbReference type="PANTHER" id="PTHR34583">
    <property type="entry name" value="ANTIPORTER SUBUNIT MNHC2-RELATED"/>
    <property type="match status" value="1"/>
</dbReference>
<feature type="transmembrane region" description="Helical" evidence="8">
    <location>
        <begin position="157"/>
        <end position="178"/>
    </location>
</feature>
<comment type="similarity">
    <text evidence="2">Belongs to the CPA3 antiporters (TC 2.A.63) subunit C family.</text>
</comment>
<evidence type="ECO:0000313" key="9">
    <source>
        <dbReference type="EMBL" id="MFC6196445.1"/>
    </source>
</evidence>
<feature type="transmembrane region" description="Helical" evidence="8">
    <location>
        <begin position="12"/>
        <end position="28"/>
    </location>
</feature>
<keyword evidence="6 8" id="KW-0472">Membrane</keyword>
<keyword evidence="10" id="KW-1185">Reference proteome</keyword>
<dbReference type="RefSeq" id="WP_377373817.1">
    <property type="nucleotide sequence ID" value="NZ_JBHSSW010000001.1"/>
</dbReference>
<protein>
    <submittedName>
        <fullName evidence="9">Sodium:proton antiporter</fullName>
    </submittedName>
</protein>
<sequence length="209" mass="21850">MTEFIFERYNYWVIIILMMIGLYVTFQAGNMIKRLVGLSVFQTSVFLFYITLGKIHGGSAPILFGGDLPIGHGEGHGDDHGADHAPAGGDAHGADAAGSHGPDAAAGHGADAGAAHGTDAVDALGRPYVEGMLDPNGVDFSYGNSLAELYSNPLPHVLILTAIVVGVATLAVGLAIVVRIRESYGTIEMDEIREADIQMAKDEASAETA</sequence>
<keyword evidence="4 8" id="KW-0812">Transmembrane</keyword>
<evidence type="ECO:0000313" key="10">
    <source>
        <dbReference type="Proteomes" id="UP001596303"/>
    </source>
</evidence>
<organism evidence="9 10">
    <name type="scientific">Ponticaulis profundi</name>
    <dbReference type="NCBI Taxonomy" id="2665222"/>
    <lineage>
        <taxon>Bacteria</taxon>
        <taxon>Pseudomonadati</taxon>
        <taxon>Pseudomonadota</taxon>
        <taxon>Alphaproteobacteria</taxon>
        <taxon>Hyphomonadales</taxon>
        <taxon>Hyphomonadaceae</taxon>
        <taxon>Ponticaulis</taxon>
    </lineage>
</organism>
<evidence type="ECO:0000256" key="4">
    <source>
        <dbReference type="ARBA" id="ARBA00022692"/>
    </source>
</evidence>
<dbReference type="InterPro" id="IPR050601">
    <property type="entry name" value="CPA3_antiporter_subunitC"/>
</dbReference>
<comment type="caution">
    <text evidence="9">The sequence shown here is derived from an EMBL/GenBank/DDBJ whole genome shotgun (WGS) entry which is preliminary data.</text>
</comment>
<evidence type="ECO:0000256" key="1">
    <source>
        <dbReference type="ARBA" id="ARBA00004651"/>
    </source>
</evidence>
<evidence type="ECO:0000256" key="8">
    <source>
        <dbReference type="SAM" id="Phobius"/>
    </source>
</evidence>
<keyword evidence="5 8" id="KW-1133">Transmembrane helix</keyword>
<evidence type="ECO:0000256" key="5">
    <source>
        <dbReference type="ARBA" id="ARBA00022989"/>
    </source>
</evidence>
<evidence type="ECO:0000256" key="6">
    <source>
        <dbReference type="ARBA" id="ARBA00023136"/>
    </source>
</evidence>
<evidence type="ECO:0000256" key="3">
    <source>
        <dbReference type="ARBA" id="ARBA00022475"/>
    </source>
</evidence>
<dbReference type="Gene3D" id="1.10.287.3510">
    <property type="match status" value="2"/>
</dbReference>
<dbReference type="PANTHER" id="PTHR34583:SF2">
    <property type="entry name" value="ANTIPORTER SUBUNIT MNHC2-RELATED"/>
    <property type="match status" value="1"/>
</dbReference>
<accession>A0ABW1S444</accession>
<gene>
    <name evidence="9" type="ORF">ACFQDM_00055</name>
</gene>
<feature type="region of interest" description="Disordered" evidence="7">
    <location>
        <begin position="75"/>
        <end position="113"/>
    </location>
</feature>
<dbReference type="InterPro" id="IPR039428">
    <property type="entry name" value="NUOK/Mnh_C1-like"/>
</dbReference>
<name>A0ABW1S444_9PROT</name>
<evidence type="ECO:0000256" key="2">
    <source>
        <dbReference type="ARBA" id="ARBA00010388"/>
    </source>
</evidence>
<feature type="compositionally biased region" description="Low complexity" evidence="7">
    <location>
        <begin position="84"/>
        <end position="113"/>
    </location>
</feature>
<keyword evidence="3" id="KW-1003">Cell membrane</keyword>
<proteinExistence type="inferred from homology"/>
<dbReference type="EMBL" id="JBHSSW010000001">
    <property type="protein sequence ID" value="MFC6196445.1"/>
    <property type="molecule type" value="Genomic_DNA"/>
</dbReference>
<evidence type="ECO:0000256" key="7">
    <source>
        <dbReference type="SAM" id="MobiDB-lite"/>
    </source>
</evidence>
<comment type="subcellular location">
    <subcellularLocation>
        <location evidence="1">Cell membrane</location>
        <topology evidence="1">Multi-pass membrane protein</topology>
    </subcellularLocation>
</comment>
<reference evidence="10" key="1">
    <citation type="journal article" date="2019" name="Int. J. Syst. Evol. Microbiol.">
        <title>The Global Catalogue of Microorganisms (GCM) 10K type strain sequencing project: providing services to taxonomists for standard genome sequencing and annotation.</title>
        <authorList>
            <consortium name="The Broad Institute Genomics Platform"/>
            <consortium name="The Broad Institute Genome Sequencing Center for Infectious Disease"/>
            <person name="Wu L."/>
            <person name="Ma J."/>
        </authorList>
    </citation>
    <scope>NUCLEOTIDE SEQUENCE [LARGE SCALE GENOMIC DNA]</scope>
    <source>
        <strain evidence="10">CGMCC-1.15741</strain>
    </source>
</reference>